<sequence>MGTRITEPAGIQRNTRVPEYRRRDSVSRFFFFFFFFFVAPPIDISGWNNCDAKLKLPNRINTRGTCAG</sequence>
<dbReference type="AlphaFoldDB" id="A0AAW2GEF5"/>
<reference evidence="2 3" key="1">
    <citation type="submission" date="2023-03" db="EMBL/GenBank/DDBJ databases">
        <title>High recombination rates correlate with genetic variation in Cardiocondyla obscurior ants.</title>
        <authorList>
            <person name="Errbii M."/>
        </authorList>
    </citation>
    <scope>NUCLEOTIDE SEQUENCE [LARGE SCALE GENOMIC DNA]</scope>
    <source>
        <strain evidence="2">Alpha-2009</strain>
        <tissue evidence="2">Whole body</tissue>
    </source>
</reference>
<protein>
    <submittedName>
        <fullName evidence="2">Uncharacterized protein</fullName>
    </submittedName>
</protein>
<keyword evidence="1" id="KW-0812">Transmembrane</keyword>
<feature type="transmembrane region" description="Helical" evidence="1">
    <location>
        <begin position="29"/>
        <end position="47"/>
    </location>
</feature>
<keyword evidence="3" id="KW-1185">Reference proteome</keyword>
<comment type="caution">
    <text evidence="2">The sequence shown here is derived from an EMBL/GenBank/DDBJ whole genome shotgun (WGS) entry which is preliminary data.</text>
</comment>
<dbReference type="Proteomes" id="UP001430953">
    <property type="component" value="Unassembled WGS sequence"/>
</dbReference>
<evidence type="ECO:0000256" key="1">
    <source>
        <dbReference type="SAM" id="Phobius"/>
    </source>
</evidence>
<keyword evidence="1" id="KW-1133">Transmembrane helix</keyword>
<dbReference type="EMBL" id="JADYXP020000004">
    <property type="protein sequence ID" value="KAL0125621.1"/>
    <property type="molecule type" value="Genomic_DNA"/>
</dbReference>
<accession>A0AAW2GEF5</accession>
<evidence type="ECO:0000313" key="2">
    <source>
        <dbReference type="EMBL" id="KAL0125621.1"/>
    </source>
</evidence>
<keyword evidence="1" id="KW-0472">Membrane</keyword>
<proteinExistence type="predicted"/>
<name>A0AAW2GEF5_9HYME</name>
<evidence type="ECO:0000313" key="3">
    <source>
        <dbReference type="Proteomes" id="UP001430953"/>
    </source>
</evidence>
<organism evidence="2 3">
    <name type="scientific">Cardiocondyla obscurior</name>
    <dbReference type="NCBI Taxonomy" id="286306"/>
    <lineage>
        <taxon>Eukaryota</taxon>
        <taxon>Metazoa</taxon>
        <taxon>Ecdysozoa</taxon>
        <taxon>Arthropoda</taxon>
        <taxon>Hexapoda</taxon>
        <taxon>Insecta</taxon>
        <taxon>Pterygota</taxon>
        <taxon>Neoptera</taxon>
        <taxon>Endopterygota</taxon>
        <taxon>Hymenoptera</taxon>
        <taxon>Apocrita</taxon>
        <taxon>Aculeata</taxon>
        <taxon>Formicoidea</taxon>
        <taxon>Formicidae</taxon>
        <taxon>Myrmicinae</taxon>
        <taxon>Cardiocondyla</taxon>
    </lineage>
</organism>
<gene>
    <name evidence="2" type="ORF">PUN28_004603</name>
</gene>